<comment type="function">
    <text evidence="7">Catalyzes the 6-electron oxidation of protoporphyrinogen IX to form protoporphyrin IX; under anaerobic conditions uses menaquinone as an electron acceptor, under aerobic conditions uses ubiquinone as an electron acceptor.</text>
</comment>
<dbReference type="PANTHER" id="PTHR38030">
    <property type="entry name" value="PROTOPORPHYRINOGEN IX DEHYDROGENASE [MENAQUINONE]"/>
    <property type="match status" value="1"/>
</dbReference>
<dbReference type="NCBIfam" id="NF008316">
    <property type="entry name" value="PRK11104.1"/>
    <property type="match status" value="1"/>
</dbReference>
<dbReference type="UniPathway" id="UPA00251">
    <property type="reaction ID" value="UER00324"/>
</dbReference>
<evidence type="ECO:0000256" key="7">
    <source>
        <dbReference type="HAMAP-Rule" id="MF_00853"/>
    </source>
</evidence>
<comment type="subcellular location">
    <subcellularLocation>
        <location evidence="7">Cell membrane</location>
        <topology evidence="7">Peripheral membrane protein</topology>
    </subcellularLocation>
</comment>
<reference evidence="9 10" key="1">
    <citation type="submission" date="2016-11" db="EMBL/GenBank/DDBJ databases">
        <authorList>
            <person name="Jaros S."/>
            <person name="Januszkiewicz K."/>
            <person name="Wedrychowicz H."/>
        </authorList>
    </citation>
    <scope>NUCLEOTIDE SEQUENCE [LARGE SCALE GENOMIC DNA]</scope>
    <source>
        <strain evidence="9">NVI 5450</strain>
    </source>
</reference>
<feature type="domain" description="Flavodoxin" evidence="8">
    <location>
        <begin position="5"/>
        <end position="152"/>
    </location>
</feature>
<dbReference type="Proteomes" id="UP000183794">
    <property type="component" value="Unassembled WGS sequence"/>
</dbReference>
<comment type="cofactor">
    <cofactor evidence="7">
        <name>FMN</name>
        <dbReference type="ChEBI" id="CHEBI:58210"/>
    </cofactor>
    <text evidence="7">Binds 1 FMN non-covalently per subunit.</text>
</comment>
<dbReference type="GO" id="GO:0070819">
    <property type="term" value="F:menaquinone-dependent protoporphyrinogen oxidase activity"/>
    <property type="evidence" value="ECO:0007669"/>
    <property type="project" value="UniProtKB-UniRule"/>
</dbReference>
<keyword evidence="5" id="KW-0472">Membrane</keyword>
<keyword evidence="1 7" id="KW-0285">Flavoprotein</keyword>
<name>A0A1L0BWG3_9GAMM</name>
<evidence type="ECO:0000259" key="8">
    <source>
        <dbReference type="Pfam" id="PF12724"/>
    </source>
</evidence>
<evidence type="ECO:0000313" key="10">
    <source>
        <dbReference type="Proteomes" id="UP000183794"/>
    </source>
</evidence>
<proteinExistence type="inferred from homology"/>
<dbReference type="HAMAP" id="MF_00853">
    <property type="entry name" value="HemG"/>
    <property type="match status" value="1"/>
</dbReference>
<evidence type="ECO:0000256" key="6">
    <source>
        <dbReference type="ARBA" id="ARBA00023244"/>
    </source>
</evidence>
<accession>A0A1L0BWG3</accession>
<dbReference type="GO" id="GO:0006782">
    <property type="term" value="P:protoporphyrinogen IX biosynthetic process"/>
    <property type="evidence" value="ECO:0007669"/>
    <property type="project" value="UniProtKB-UniRule"/>
</dbReference>
<gene>
    <name evidence="7" type="primary">hemG</name>
    <name evidence="9" type="ORF">NVI5450_2758</name>
</gene>
<evidence type="ECO:0000313" key="9">
    <source>
        <dbReference type="EMBL" id="SGZ04301.1"/>
    </source>
</evidence>
<dbReference type="InterPro" id="IPR052200">
    <property type="entry name" value="Protoporphyrinogen_IX_DH"/>
</dbReference>
<comment type="similarity">
    <text evidence="7">Belongs to the HemG family.</text>
</comment>
<protein>
    <recommendedName>
        <fullName evidence="7">Protoporphyrinogen IX dehydrogenase [quinone]</fullName>
        <ecNumber evidence="7">1.3.5.3</ecNumber>
    </recommendedName>
    <alternativeName>
        <fullName evidence="7">Protoporphyrinogen IX dehydrogenase [menaquinone]</fullName>
    </alternativeName>
    <alternativeName>
        <fullName evidence="7">Protoporphyrinogen IX dehydrogenase [ubiquinone]</fullName>
    </alternativeName>
    <alternativeName>
        <fullName evidence="7">Protoporphyrinogen oxidase</fullName>
        <shortName evidence="7">PPO</shortName>
    </alternativeName>
</protein>
<dbReference type="PANTHER" id="PTHR38030:SF2">
    <property type="entry name" value="PROTOPORPHYRINOGEN IX DEHYDROGENASE [QUINONE]"/>
    <property type="match status" value="1"/>
</dbReference>
<dbReference type="EMBL" id="FPLD01000070">
    <property type="protein sequence ID" value="SGZ04301.1"/>
    <property type="molecule type" value="Genomic_DNA"/>
</dbReference>
<comment type="catalytic activity">
    <reaction evidence="7">
        <text>protoporphyrinogen IX + 3 a quinone = protoporphyrin IX + 3 a quinol</text>
        <dbReference type="Rhea" id="RHEA:65032"/>
        <dbReference type="ChEBI" id="CHEBI:24646"/>
        <dbReference type="ChEBI" id="CHEBI:57306"/>
        <dbReference type="ChEBI" id="CHEBI:57307"/>
        <dbReference type="ChEBI" id="CHEBI:132124"/>
        <dbReference type="EC" id="1.3.5.3"/>
    </reaction>
</comment>
<dbReference type="RefSeq" id="WP_075518290.1">
    <property type="nucleotide sequence ID" value="NZ_FPLD01000070.1"/>
</dbReference>
<comment type="catalytic activity">
    <reaction evidence="7">
        <text>protoporphyrinogen IX + 3 a menaquinone = protoporphyrin IX + 3 a menaquinol</text>
        <dbReference type="Rhea" id="RHEA:27409"/>
        <dbReference type="Rhea" id="RHEA-COMP:9537"/>
        <dbReference type="Rhea" id="RHEA-COMP:9539"/>
        <dbReference type="ChEBI" id="CHEBI:16374"/>
        <dbReference type="ChEBI" id="CHEBI:18151"/>
        <dbReference type="ChEBI" id="CHEBI:57306"/>
        <dbReference type="ChEBI" id="CHEBI:57307"/>
        <dbReference type="EC" id="1.3.5.3"/>
    </reaction>
</comment>
<dbReference type="InterPro" id="IPR044264">
    <property type="entry name" value="HemG"/>
</dbReference>
<sequence>MKKMLVLYSTIDGQTLKIIKAIEESIADKYHCEVMSLEECQHLDMAIFDKVVIGGSVRYGHLNKKLYQFVAAHKEELEVKENSFFCVNLTARKAEKNTPETNAYMQAFLEKSNWVPKQQAVFAGALLYSKYNWWQTLIIQLIMKITGGSTDTTKDIEFTDWAKVKSFAKTL</sequence>
<evidence type="ECO:0000256" key="5">
    <source>
        <dbReference type="ARBA" id="ARBA00023136"/>
    </source>
</evidence>
<dbReference type="Pfam" id="PF12724">
    <property type="entry name" value="Flavodoxin_5"/>
    <property type="match status" value="1"/>
</dbReference>
<dbReference type="GO" id="GO:0005886">
    <property type="term" value="C:plasma membrane"/>
    <property type="evidence" value="ECO:0007669"/>
    <property type="project" value="UniProtKB-SubCell"/>
</dbReference>
<keyword evidence="7" id="KW-1003">Cell membrane</keyword>
<keyword evidence="6 7" id="KW-0627">Porphyrin biosynthesis</keyword>
<comment type="pathway">
    <text evidence="7">Porphyrin-containing compound metabolism; protoporphyrin-IX biosynthesis; protoporphyrin-IX from protoporphyrinogen-IX: step 1/1.</text>
</comment>
<dbReference type="InterPro" id="IPR026816">
    <property type="entry name" value="Flavodoxin_dom"/>
</dbReference>
<keyword evidence="4 7" id="KW-0560">Oxidoreductase</keyword>
<dbReference type="EC" id="1.3.5.3" evidence="7"/>
<dbReference type="OrthoDB" id="9795729at2"/>
<dbReference type="GO" id="GO:0010181">
    <property type="term" value="F:FMN binding"/>
    <property type="evidence" value="ECO:0007669"/>
    <property type="project" value="UniProtKB-UniRule"/>
</dbReference>
<evidence type="ECO:0000256" key="2">
    <source>
        <dbReference type="ARBA" id="ARBA00022643"/>
    </source>
</evidence>
<evidence type="ECO:0000256" key="3">
    <source>
        <dbReference type="ARBA" id="ARBA00022741"/>
    </source>
</evidence>
<evidence type="ECO:0000256" key="4">
    <source>
        <dbReference type="ARBA" id="ARBA00023002"/>
    </source>
</evidence>
<dbReference type="AlphaFoldDB" id="A0A1L0BWG3"/>
<comment type="catalytic activity">
    <reaction evidence="7">
        <text>protoporphyrinogen IX + 3 a ubiquinone = protoporphyrin IX + 3 a ubiquinol</text>
        <dbReference type="Rhea" id="RHEA:63936"/>
        <dbReference type="Rhea" id="RHEA-COMP:9565"/>
        <dbReference type="Rhea" id="RHEA-COMP:9566"/>
        <dbReference type="ChEBI" id="CHEBI:16389"/>
        <dbReference type="ChEBI" id="CHEBI:17976"/>
        <dbReference type="ChEBI" id="CHEBI:57306"/>
        <dbReference type="ChEBI" id="CHEBI:57307"/>
    </reaction>
</comment>
<organism evidence="9 10">
    <name type="scientific">Moritella viscosa</name>
    <dbReference type="NCBI Taxonomy" id="80854"/>
    <lineage>
        <taxon>Bacteria</taxon>
        <taxon>Pseudomonadati</taxon>
        <taxon>Pseudomonadota</taxon>
        <taxon>Gammaproteobacteria</taxon>
        <taxon>Alteromonadales</taxon>
        <taxon>Moritellaceae</taxon>
        <taxon>Moritella</taxon>
    </lineage>
</organism>
<dbReference type="Gene3D" id="3.40.50.360">
    <property type="match status" value="1"/>
</dbReference>
<dbReference type="GO" id="GO:0004729">
    <property type="term" value="F:oxygen-dependent protoporphyrinogen oxidase activity"/>
    <property type="evidence" value="ECO:0007669"/>
    <property type="project" value="InterPro"/>
</dbReference>
<keyword evidence="3 7" id="KW-0547">Nucleotide-binding</keyword>
<dbReference type="InterPro" id="IPR029039">
    <property type="entry name" value="Flavoprotein-like_sf"/>
</dbReference>
<dbReference type="SUPFAM" id="SSF52218">
    <property type="entry name" value="Flavoproteins"/>
    <property type="match status" value="1"/>
</dbReference>
<keyword evidence="2 7" id="KW-0288">FMN</keyword>
<evidence type="ECO:0000256" key="1">
    <source>
        <dbReference type="ARBA" id="ARBA00022630"/>
    </source>
</evidence>